<name>A0A8S3X5Q8_PARAO</name>
<feature type="compositionally biased region" description="Basic and acidic residues" evidence="7">
    <location>
        <begin position="1"/>
        <end position="15"/>
    </location>
</feature>
<feature type="region of interest" description="Disordered" evidence="7">
    <location>
        <begin position="144"/>
        <end position="172"/>
    </location>
</feature>
<comment type="subcellular location">
    <subcellularLocation>
        <location evidence="1 6">Nucleus</location>
    </subcellularLocation>
</comment>
<evidence type="ECO:0000256" key="7">
    <source>
        <dbReference type="SAM" id="MobiDB-lite"/>
    </source>
</evidence>
<gene>
    <name evidence="9" type="ORF">PAPOLLO_LOCUS13405</name>
</gene>
<comment type="caution">
    <text evidence="9">The sequence shown here is derived from an EMBL/GenBank/DDBJ whole genome shotgun (WGS) entry which is preliminary data.</text>
</comment>
<feature type="domain" description="Homeobox" evidence="8">
    <location>
        <begin position="43"/>
        <end position="106"/>
    </location>
</feature>
<dbReference type="PANTHER" id="PTHR11211:SF3">
    <property type="entry name" value="HOMEOBOX PROTEIN MOHAWK"/>
    <property type="match status" value="1"/>
</dbReference>
<keyword evidence="3 6" id="KW-0238">DNA-binding</keyword>
<evidence type="ECO:0000256" key="5">
    <source>
        <dbReference type="ARBA" id="ARBA00023242"/>
    </source>
</evidence>
<keyword evidence="10" id="KW-1185">Reference proteome</keyword>
<feature type="compositionally biased region" description="Basic residues" evidence="7">
    <location>
        <begin position="29"/>
        <end position="38"/>
    </location>
</feature>
<dbReference type="GO" id="GO:0048646">
    <property type="term" value="P:anatomical structure formation involved in morphogenesis"/>
    <property type="evidence" value="ECO:0007669"/>
    <property type="project" value="UniProtKB-ARBA"/>
</dbReference>
<dbReference type="GO" id="GO:0001654">
    <property type="term" value="P:eye development"/>
    <property type="evidence" value="ECO:0007669"/>
    <property type="project" value="UniProtKB-ARBA"/>
</dbReference>
<dbReference type="PROSITE" id="PS50071">
    <property type="entry name" value="HOMEOBOX_2"/>
    <property type="match status" value="1"/>
</dbReference>
<sequence length="280" mass="32598">MTLIQREQELKEAKMDGSPTTEDSGKSLRPVRNRRYTRRSLVAGQRPQKRLFTPEIKRYLKDWLVRRRENPYPNREEKKYLSRETGLTYIQICNWFANWRRKLKNVNVDRNQQTWGHLIRTYNDRAQGNVEQFSICSDDSIWSEPAPSSDHEPLDIDTRLEGSPESSSEYQHLDTDFSSLSTDKCESFNNNSNEVDHRSIKTDDSKNITSPILLSKWLESAARFQPSETNYSWWADGKRRKFESKPQLLTSKTLRHDRDEVEAAVALTALASATSRLAAP</sequence>
<evidence type="ECO:0000313" key="10">
    <source>
        <dbReference type="Proteomes" id="UP000691718"/>
    </source>
</evidence>
<reference evidence="9" key="1">
    <citation type="submission" date="2021-04" db="EMBL/GenBank/DDBJ databases">
        <authorList>
            <person name="Tunstrom K."/>
        </authorList>
    </citation>
    <scope>NUCLEOTIDE SEQUENCE</scope>
</reference>
<dbReference type="GO" id="GO:0007517">
    <property type="term" value="P:muscle organ development"/>
    <property type="evidence" value="ECO:0007669"/>
    <property type="project" value="TreeGrafter"/>
</dbReference>
<dbReference type="GO" id="GO:0005634">
    <property type="term" value="C:nucleus"/>
    <property type="evidence" value="ECO:0007669"/>
    <property type="project" value="UniProtKB-SubCell"/>
</dbReference>
<feature type="DNA-binding region" description="Homeobox" evidence="6">
    <location>
        <begin position="45"/>
        <end position="107"/>
    </location>
</feature>
<dbReference type="CDD" id="cd00086">
    <property type="entry name" value="homeodomain"/>
    <property type="match status" value="1"/>
</dbReference>
<dbReference type="OrthoDB" id="21495at2759"/>
<dbReference type="PANTHER" id="PTHR11211">
    <property type="entry name" value="IROQUOIS-CLASS HOMEODOMAIN PROTEIN IRX"/>
    <property type="match status" value="1"/>
</dbReference>
<dbReference type="Proteomes" id="UP000691718">
    <property type="component" value="Unassembled WGS sequence"/>
</dbReference>
<evidence type="ECO:0000313" key="9">
    <source>
        <dbReference type="EMBL" id="CAG4998526.1"/>
    </source>
</evidence>
<proteinExistence type="inferred from homology"/>
<keyword evidence="4 6" id="KW-0371">Homeobox</keyword>
<feature type="compositionally biased region" description="Basic and acidic residues" evidence="7">
    <location>
        <begin position="149"/>
        <end position="162"/>
    </location>
</feature>
<dbReference type="GO" id="GO:0000981">
    <property type="term" value="F:DNA-binding transcription factor activity, RNA polymerase II-specific"/>
    <property type="evidence" value="ECO:0007669"/>
    <property type="project" value="TreeGrafter"/>
</dbReference>
<dbReference type="SMART" id="SM00389">
    <property type="entry name" value="HOX"/>
    <property type="match status" value="1"/>
</dbReference>
<dbReference type="InterPro" id="IPR008422">
    <property type="entry name" value="KN_HD"/>
</dbReference>
<comment type="similarity">
    <text evidence="2">Belongs to the TALE/IRO homeobox family.</text>
</comment>
<evidence type="ECO:0000256" key="4">
    <source>
        <dbReference type="ARBA" id="ARBA00023155"/>
    </source>
</evidence>
<dbReference type="GO" id="GO:0000978">
    <property type="term" value="F:RNA polymerase II cis-regulatory region sequence-specific DNA binding"/>
    <property type="evidence" value="ECO:0007669"/>
    <property type="project" value="TreeGrafter"/>
</dbReference>
<evidence type="ECO:0000256" key="6">
    <source>
        <dbReference type="PROSITE-ProRule" id="PRU00108"/>
    </source>
</evidence>
<dbReference type="InterPro" id="IPR001356">
    <property type="entry name" value="HD"/>
</dbReference>
<dbReference type="AlphaFoldDB" id="A0A8S3X5Q8"/>
<evidence type="ECO:0000256" key="1">
    <source>
        <dbReference type="ARBA" id="ARBA00004123"/>
    </source>
</evidence>
<evidence type="ECO:0000256" key="3">
    <source>
        <dbReference type="ARBA" id="ARBA00023125"/>
    </source>
</evidence>
<keyword evidence="5 6" id="KW-0539">Nucleus</keyword>
<evidence type="ECO:0000256" key="2">
    <source>
        <dbReference type="ARBA" id="ARBA00008446"/>
    </source>
</evidence>
<protein>
    <submittedName>
        <fullName evidence="9">(apollo) hypothetical protein</fullName>
    </submittedName>
</protein>
<organism evidence="9 10">
    <name type="scientific">Parnassius apollo</name>
    <name type="common">Apollo butterfly</name>
    <name type="synonym">Papilio apollo</name>
    <dbReference type="NCBI Taxonomy" id="110799"/>
    <lineage>
        <taxon>Eukaryota</taxon>
        <taxon>Metazoa</taxon>
        <taxon>Ecdysozoa</taxon>
        <taxon>Arthropoda</taxon>
        <taxon>Hexapoda</taxon>
        <taxon>Insecta</taxon>
        <taxon>Pterygota</taxon>
        <taxon>Neoptera</taxon>
        <taxon>Endopterygota</taxon>
        <taxon>Lepidoptera</taxon>
        <taxon>Glossata</taxon>
        <taxon>Ditrysia</taxon>
        <taxon>Papilionoidea</taxon>
        <taxon>Papilionidae</taxon>
        <taxon>Parnassiinae</taxon>
        <taxon>Parnassini</taxon>
        <taxon>Parnassius</taxon>
        <taxon>Parnassius</taxon>
    </lineage>
</organism>
<dbReference type="EMBL" id="CAJQZP010000935">
    <property type="protein sequence ID" value="CAG4998526.1"/>
    <property type="molecule type" value="Genomic_DNA"/>
</dbReference>
<dbReference type="GO" id="GO:0048468">
    <property type="term" value="P:cell development"/>
    <property type="evidence" value="ECO:0007669"/>
    <property type="project" value="TreeGrafter"/>
</dbReference>
<dbReference type="Pfam" id="PF05920">
    <property type="entry name" value="Homeobox_KN"/>
    <property type="match status" value="1"/>
</dbReference>
<evidence type="ECO:0000259" key="8">
    <source>
        <dbReference type="PROSITE" id="PS50071"/>
    </source>
</evidence>
<accession>A0A8S3X5Q8</accession>
<feature type="region of interest" description="Disordered" evidence="7">
    <location>
        <begin position="1"/>
        <end position="39"/>
    </location>
</feature>